<dbReference type="InterPro" id="IPR000424">
    <property type="entry name" value="Primosome_PriB/ssb"/>
</dbReference>
<evidence type="ECO:0000313" key="6">
    <source>
        <dbReference type="Proteomes" id="UP000229095"/>
    </source>
</evidence>
<name>A0A2M9H6B7_9BIFI</name>
<keyword evidence="1 2" id="KW-0238">DNA-binding</keyword>
<dbReference type="OrthoDB" id="4427276at2"/>
<gene>
    <name evidence="5" type="ORF">CS006_10510</name>
</gene>
<feature type="region of interest" description="Disordered" evidence="4">
    <location>
        <begin position="109"/>
        <end position="141"/>
    </location>
</feature>
<dbReference type="InterPro" id="IPR012340">
    <property type="entry name" value="NA-bd_OB-fold"/>
</dbReference>
<evidence type="ECO:0000256" key="4">
    <source>
        <dbReference type="SAM" id="MobiDB-lite"/>
    </source>
</evidence>
<organism evidence="5 6">
    <name type="scientific">Bifidobacterium primatium</name>
    <dbReference type="NCBI Taxonomy" id="2045438"/>
    <lineage>
        <taxon>Bacteria</taxon>
        <taxon>Bacillati</taxon>
        <taxon>Actinomycetota</taxon>
        <taxon>Actinomycetes</taxon>
        <taxon>Bifidobacteriales</taxon>
        <taxon>Bifidobacteriaceae</taxon>
        <taxon>Bifidobacterium</taxon>
    </lineage>
</organism>
<comment type="caution">
    <text evidence="5">The sequence shown here is derived from an EMBL/GenBank/DDBJ whole genome shotgun (WGS) entry which is preliminary data.</text>
</comment>
<dbReference type="PANTHER" id="PTHR10302:SF0">
    <property type="entry name" value="SINGLE-STRANDED DNA-BINDING PROTEIN, MITOCHONDRIAL"/>
    <property type="match status" value="1"/>
</dbReference>
<evidence type="ECO:0000256" key="1">
    <source>
        <dbReference type="ARBA" id="ARBA00023125"/>
    </source>
</evidence>
<feature type="compositionally biased region" description="Low complexity" evidence="4">
    <location>
        <begin position="110"/>
        <end position="131"/>
    </location>
</feature>
<dbReference type="GO" id="GO:0009295">
    <property type="term" value="C:nucleoid"/>
    <property type="evidence" value="ECO:0007669"/>
    <property type="project" value="TreeGrafter"/>
</dbReference>
<dbReference type="NCBIfam" id="TIGR00621">
    <property type="entry name" value="ssb"/>
    <property type="match status" value="1"/>
</dbReference>
<dbReference type="EMBL" id="PEBI01000006">
    <property type="protein sequence ID" value="PJM72359.1"/>
    <property type="molecule type" value="Genomic_DNA"/>
</dbReference>
<dbReference type="AlphaFoldDB" id="A0A2M9H6B7"/>
<sequence>MAVNTCLQGNVGAEPVTRTFNNGNSVTTFRVGVNQGYYDQSRQWVDQGTMWVEVECSPSAAVQLPWVHKGSRVLVYGLLSQRLYKKKDGTDGSSLRLYAQALGFVHSRKGQPPTAGFAGAQQQAGQWQGGPQDNGFGEPDF</sequence>
<dbReference type="CDD" id="cd04496">
    <property type="entry name" value="SSB_OBF"/>
    <property type="match status" value="1"/>
</dbReference>
<dbReference type="Proteomes" id="UP000229095">
    <property type="component" value="Unassembled WGS sequence"/>
</dbReference>
<dbReference type="Gene3D" id="2.40.50.140">
    <property type="entry name" value="Nucleic acid-binding proteins"/>
    <property type="match status" value="1"/>
</dbReference>
<dbReference type="SUPFAM" id="SSF50249">
    <property type="entry name" value="Nucleic acid-binding proteins"/>
    <property type="match status" value="1"/>
</dbReference>
<dbReference type="GO" id="GO:0006260">
    <property type="term" value="P:DNA replication"/>
    <property type="evidence" value="ECO:0007669"/>
    <property type="project" value="InterPro"/>
</dbReference>
<evidence type="ECO:0000313" key="5">
    <source>
        <dbReference type="EMBL" id="PJM72359.1"/>
    </source>
</evidence>
<dbReference type="GO" id="GO:0003697">
    <property type="term" value="F:single-stranded DNA binding"/>
    <property type="evidence" value="ECO:0007669"/>
    <property type="project" value="InterPro"/>
</dbReference>
<evidence type="ECO:0000256" key="3">
    <source>
        <dbReference type="RuleBase" id="RU000524"/>
    </source>
</evidence>
<dbReference type="RefSeq" id="WP_100511790.1">
    <property type="nucleotide sequence ID" value="NZ_PEBI01000006.1"/>
</dbReference>
<accession>A0A2M9H6B7</accession>
<evidence type="ECO:0000256" key="2">
    <source>
        <dbReference type="PIRNR" id="PIRNR002070"/>
    </source>
</evidence>
<protein>
    <recommendedName>
        <fullName evidence="2 3">Single-stranded DNA-binding protein</fullName>
    </recommendedName>
</protein>
<reference evidence="5 6" key="1">
    <citation type="submission" date="2017-10" db="EMBL/GenBank/DDBJ databases">
        <title>Draft genome sequences of strains TRE 1, TRE 9, TRE H and TRI 7, isolated from tamarins, belonging to four potential novel Bifidobacterium species.</title>
        <authorList>
            <person name="Mattarelli P."/>
            <person name="Modesto M."/>
            <person name="Puglisi E."/>
            <person name="Morelli L."/>
            <person name="Spezio C."/>
            <person name="Bonetti A."/>
            <person name="Sandri C."/>
        </authorList>
    </citation>
    <scope>NUCLEOTIDE SEQUENCE [LARGE SCALE GENOMIC DNA]</scope>
    <source>
        <strain evidence="6">TRE1</strain>
    </source>
</reference>
<dbReference type="PANTHER" id="PTHR10302">
    <property type="entry name" value="SINGLE-STRANDED DNA-BINDING PROTEIN"/>
    <property type="match status" value="1"/>
</dbReference>
<keyword evidence="6" id="KW-1185">Reference proteome</keyword>
<dbReference type="PROSITE" id="PS50935">
    <property type="entry name" value="SSB"/>
    <property type="match status" value="1"/>
</dbReference>
<dbReference type="PIRSF" id="PIRSF002070">
    <property type="entry name" value="SSB"/>
    <property type="match status" value="1"/>
</dbReference>
<proteinExistence type="predicted"/>
<dbReference type="InterPro" id="IPR011344">
    <property type="entry name" value="ssDNA-bd"/>
</dbReference>
<dbReference type="Pfam" id="PF00436">
    <property type="entry name" value="SSB"/>
    <property type="match status" value="1"/>
</dbReference>